<evidence type="ECO:0000256" key="8">
    <source>
        <dbReference type="ARBA" id="ARBA00022832"/>
    </source>
</evidence>
<dbReference type="Pfam" id="PF03098">
    <property type="entry name" value="An_peroxidase"/>
    <property type="match status" value="1"/>
</dbReference>
<dbReference type="GO" id="GO:0006979">
    <property type="term" value="P:response to oxidative stress"/>
    <property type="evidence" value="ECO:0007669"/>
    <property type="project" value="InterPro"/>
</dbReference>
<evidence type="ECO:0000256" key="9">
    <source>
        <dbReference type="ARBA" id="ARBA00022964"/>
    </source>
</evidence>
<evidence type="ECO:0000313" key="14">
    <source>
        <dbReference type="EMBL" id="QIE54653.1"/>
    </source>
</evidence>
<keyword evidence="3 14" id="KW-0575">Peroxidase</keyword>
<evidence type="ECO:0000256" key="11">
    <source>
        <dbReference type="ARBA" id="ARBA00023004"/>
    </source>
</evidence>
<evidence type="ECO:0000256" key="5">
    <source>
        <dbReference type="ARBA" id="ARBA00022723"/>
    </source>
</evidence>
<keyword evidence="4" id="KW-0349">Heme</keyword>
<dbReference type="PANTHER" id="PTHR11903">
    <property type="entry name" value="PROSTAGLANDIN G/H SYNTHASE"/>
    <property type="match status" value="1"/>
</dbReference>
<reference evidence="14 15" key="1">
    <citation type="submission" date="2020-02" db="EMBL/GenBank/DDBJ databases">
        <title>complete genome sequence of Rhodobacteraceae bacterium.</title>
        <authorList>
            <person name="Park J."/>
            <person name="Kim Y.-S."/>
            <person name="Kim K.-H."/>
        </authorList>
    </citation>
    <scope>NUCLEOTIDE SEQUENCE [LARGE SCALE GENOMIC DNA]</scope>
    <source>
        <strain evidence="14 15">RR4-56</strain>
    </source>
</reference>
<keyword evidence="13" id="KW-0275">Fatty acid biosynthesis</keyword>
<comment type="cofactor">
    <cofactor evidence="1">
        <name>Ca(2+)</name>
        <dbReference type="ChEBI" id="CHEBI:29108"/>
    </cofactor>
</comment>
<dbReference type="AlphaFoldDB" id="A0A7L5BUI4"/>
<keyword evidence="8" id="KW-0276">Fatty acid metabolism</keyword>
<proteinExistence type="predicted"/>
<dbReference type="SUPFAM" id="SSF48113">
    <property type="entry name" value="Heme-dependent peroxidases"/>
    <property type="match status" value="1"/>
</dbReference>
<dbReference type="GO" id="GO:0006952">
    <property type="term" value="P:defense response"/>
    <property type="evidence" value="ECO:0007669"/>
    <property type="project" value="UniProtKB-KW"/>
</dbReference>
<evidence type="ECO:0000256" key="1">
    <source>
        <dbReference type="ARBA" id="ARBA00001913"/>
    </source>
</evidence>
<dbReference type="CDD" id="cd09818">
    <property type="entry name" value="PIOX_like"/>
    <property type="match status" value="1"/>
</dbReference>
<keyword evidence="6" id="KW-0925">Oxylipin biosynthesis</keyword>
<evidence type="ECO:0000256" key="2">
    <source>
        <dbReference type="ARBA" id="ARBA00022516"/>
    </source>
</evidence>
<keyword evidence="2" id="KW-0444">Lipid biosynthesis</keyword>
<dbReference type="InterPro" id="IPR010255">
    <property type="entry name" value="Haem_peroxidase_sf"/>
</dbReference>
<keyword evidence="9" id="KW-0223">Dioxygenase</keyword>
<evidence type="ECO:0000256" key="7">
    <source>
        <dbReference type="ARBA" id="ARBA00022821"/>
    </source>
</evidence>
<dbReference type="InterPro" id="IPR034815">
    <property type="entry name" value="A_dioxygenase"/>
</dbReference>
<dbReference type="RefSeq" id="WP_165095248.1">
    <property type="nucleotide sequence ID" value="NZ_CP049056.1"/>
</dbReference>
<evidence type="ECO:0000256" key="12">
    <source>
        <dbReference type="ARBA" id="ARBA00023098"/>
    </source>
</evidence>
<dbReference type="InterPro" id="IPR019791">
    <property type="entry name" value="Haem_peroxidase_animal"/>
</dbReference>
<gene>
    <name evidence="14" type="ORF">G5B40_03870</name>
</gene>
<keyword evidence="12" id="KW-0443">Lipid metabolism</keyword>
<evidence type="ECO:0000256" key="13">
    <source>
        <dbReference type="ARBA" id="ARBA00023160"/>
    </source>
</evidence>
<dbReference type="GO" id="GO:0020037">
    <property type="term" value="F:heme binding"/>
    <property type="evidence" value="ECO:0007669"/>
    <property type="project" value="InterPro"/>
</dbReference>
<dbReference type="PANTHER" id="PTHR11903:SF11">
    <property type="entry name" value="ALPHA-DIOXYGENASE 1"/>
    <property type="match status" value="1"/>
</dbReference>
<keyword evidence="5" id="KW-0479">Metal-binding</keyword>
<dbReference type="GO" id="GO:0016702">
    <property type="term" value="F:oxidoreductase activity, acting on single donors with incorporation of molecular oxygen, incorporation of two atoms of oxygen"/>
    <property type="evidence" value="ECO:0007669"/>
    <property type="project" value="TreeGrafter"/>
</dbReference>
<evidence type="ECO:0000256" key="3">
    <source>
        <dbReference type="ARBA" id="ARBA00022559"/>
    </source>
</evidence>
<evidence type="ECO:0000256" key="4">
    <source>
        <dbReference type="ARBA" id="ARBA00022617"/>
    </source>
</evidence>
<keyword evidence="10" id="KW-0560">Oxidoreductase</keyword>
<dbReference type="EMBL" id="CP049056">
    <property type="protein sequence ID" value="QIE54653.1"/>
    <property type="molecule type" value="Genomic_DNA"/>
</dbReference>
<dbReference type="GO" id="GO:0006633">
    <property type="term" value="P:fatty acid biosynthetic process"/>
    <property type="evidence" value="ECO:0007669"/>
    <property type="project" value="UniProtKB-KW"/>
</dbReference>
<evidence type="ECO:0000313" key="15">
    <source>
        <dbReference type="Proteomes" id="UP000503336"/>
    </source>
</evidence>
<protein>
    <submittedName>
        <fullName evidence="14">Peroxidase</fullName>
    </submittedName>
</protein>
<dbReference type="PROSITE" id="PS50292">
    <property type="entry name" value="PEROXIDASE_3"/>
    <property type="match status" value="1"/>
</dbReference>
<accession>A0A7L5BUI4</accession>
<keyword evidence="15" id="KW-1185">Reference proteome</keyword>
<dbReference type="GO" id="GO:0004601">
    <property type="term" value="F:peroxidase activity"/>
    <property type="evidence" value="ECO:0007669"/>
    <property type="project" value="UniProtKB-KW"/>
</dbReference>
<dbReference type="Gene3D" id="1.10.640.10">
    <property type="entry name" value="Haem peroxidase domain superfamily, animal type"/>
    <property type="match status" value="1"/>
</dbReference>
<name>A0A7L5BUI4_9RHOB</name>
<dbReference type="GO" id="GO:0046872">
    <property type="term" value="F:metal ion binding"/>
    <property type="evidence" value="ECO:0007669"/>
    <property type="project" value="UniProtKB-KW"/>
</dbReference>
<keyword evidence="7" id="KW-0611">Plant defense</keyword>
<sequence length="616" mass="69837">MLERLLDRLLGYFARTTDRYVVWHKFPFVLALGAVIGHRVNLRRGNLADTETEPPDLDRPADPGLPADFDVNGFRTPDGSFNDLSKPWMGAAGRRFGRNVPLNEGYVERDERLMDPSPRLVANKLMTRDKFVPVPHLNVLAAAWIQFMLHDWLGHGANDKNRVLEVPLPEGDDWPNGRMTVLSSVPDARNEADEGRPAAFTNVETHWWDASQLYGSSWARMERLRVGPSGRREDGTLEIDERGLLPLDDEVQEKRPGQELSGVNGNWWCGLSVLHTLFAREHNAIVARLRIDHPGASGEWLFQKARLVNAALLAKIHTVEWTPALMDSPVGRMAMRGNYWGLTGERFNRAFGRASDSELVSGIPGSPTDHHGAPYAMTEEFTSVYRLHCLLPDDFSFRSAQDDSMICAANLNEVVFGGARRLYDRMTFDDVLYTLATEHPGAMTLHNFPNALRRIDKKPEEGIFLDLAAVDILRDRERGVPRYARFRELIGAKPPRGFEDITDNLRDRELLREVYGDIGKVDLLVGCLAEAGSKRNWPPRFGFSDTAFRIFILMASRRLKSDRFFSADFRPEIYTEAGFAWVRDNGFRDVVRRHAPALAERFADARNLFFPWARAG</sequence>
<keyword evidence="11" id="KW-0408">Iron</keyword>
<dbReference type="Proteomes" id="UP000503336">
    <property type="component" value="Chromosome"/>
</dbReference>
<dbReference type="InterPro" id="IPR037120">
    <property type="entry name" value="Haem_peroxidase_sf_animal"/>
</dbReference>
<organism evidence="14 15">
    <name type="scientific">Pikeienuella piscinae</name>
    <dbReference type="NCBI Taxonomy" id="2748098"/>
    <lineage>
        <taxon>Bacteria</taxon>
        <taxon>Pseudomonadati</taxon>
        <taxon>Pseudomonadota</taxon>
        <taxon>Alphaproteobacteria</taxon>
        <taxon>Rhodobacterales</taxon>
        <taxon>Paracoccaceae</taxon>
        <taxon>Pikeienuella</taxon>
    </lineage>
</organism>
<dbReference type="GO" id="GO:0031408">
    <property type="term" value="P:oxylipin biosynthetic process"/>
    <property type="evidence" value="ECO:0007669"/>
    <property type="project" value="UniProtKB-KW"/>
</dbReference>
<dbReference type="KEGG" id="hdh:G5B40_03870"/>
<dbReference type="PRINTS" id="PR00457">
    <property type="entry name" value="ANPEROXIDASE"/>
</dbReference>
<evidence type="ECO:0000256" key="10">
    <source>
        <dbReference type="ARBA" id="ARBA00023002"/>
    </source>
</evidence>
<evidence type="ECO:0000256" key="6">
    <source>
        <dbReference type="ARBA" id="ARBA00022767"/>
    </source>
</evidence>
<dbReference type="InterPro" id="IPR050783">
    <property type="entry name" value="Oxylipin_biosynth_metab"/>
</dbReference>